<dbReference type="EMBL" id="VSSQ01064045">
    <property type="protein sequence ID" value="MPN17020.1"/>
    <property type="molecule type" value="Genomic_DNA"/>
</dbReference>
<accession>A0A645FSY2</accession>
<sequence>MYLNHPYFIINALIEDVIRWTEMGAYVELNAALFKGVTGSEKGPNVPFEVALEYIEKIPTDRIVIASDSGQKGSILPDEAIYHFLCMLLEKGIARSRIERMAKITPAELINIT</sequence>
<proteinExistence type="predicted"/>
<evidence type="ECO:0008006" key="2">
    <source>
        <dbReference type="Google" id="ProtNLM"/>
    </source>
</evidence>
<dbReference type="InterPro" id="IPR032466">
    <property type="entry name" value="Metal_Hydrolase"/>
</dbReference>
<organism evidence="1">
    <name type="scientific">bioreactor metagenome</name>
    <dbReference type="NCBI Taxonomy" id="1076179"/>
    <lineage>
        <taxon>unclassified sequences</taxon>
        <taxon>metagenomes</taxon>
        <taxon>ecological metagenomes</taxon>
    </lineage>
</organism>
<comment type="caution">
    <text evidence="1">The sequence shown here is derived from an EMBL/GenBank/DDBJ whole genome shotgun (WGS) entry which is preliminary data.</text>
</comment>
<dbReference type="SUPFAM" id="SSF51556">
    <property type="entry name" value="Metallo-dependent hydrolases"/>
    <property type="match status" value="1"/>
</dbReference>
<evidence type="ECO:0000313" key="1">
    <source>
        <dbReference type="EMBL" id="MPN17020.1"/>
    </source>
</evidence>
<name>A0A645FSY2_9ZZZZ</name>
<dbReference type="AlphaFoldDB" id="A0A645FSY2"/>
<reference evidence="1" key="1">
    <citation type="submission" date="2019-08" db="EMBL/GenBank/DDBJ databases">
        <authorList>
            <person name="Kucharzyk K."/>
            <person name="Murdoch R.W."/>
            <person name="Higgins S."/>
            <person name="Loffler F."/>
        </authorList>
    </citation>
    <scope>NUCLEOTIDE SEQUENCE</scope>
</reference>
<protein>
    <recommendedName>
        <fullName evidence="2">Amidohydrolase-related domain-containing protein</fullName>
    </recommendedName>
</protein>
<gene>
    <name evidence="1" type="ORF">SDC9_164369</name>
</gene>